<dbReference type="EMBL" id="HG793148">
    <property type="protein sequence ID" value="CRL25547.1"/>
    <property type="molecule type" value="Genomic_DNA"/>
</dbReference>
<dbReference type="InterPro" id="IPR051606">
    <property type="entry name" value="Polyketide_Oxido-like"/>
</dbReference>
<proteinExistence type="inferred from homology"/>
<sequence>MTTIAFFGATGGCTNACLTYTLLNGYNARALARTPSKLTALLLSQPGITDEILSRQLEIIEGDATDVESIMKTLIINSTPKNAPNGACTLVTSIISGLGGTPTMAFTKESKCAKTQMRMPTLPHIQLSNPHITEQTTSALLEALAKIASDRFSSFEAYRAVAPRVTVISTTGHLPGNKDVPFWFRPMYSVLLPIPHADKLQMEKLLDKEVGFLTGDHLVPVVEGEKGGEGAGLEKVRVGMEKAPAIGYTISRAQVGEWIFEEIVKGGGGKWVGEKVTITT</sequence>
<reference evidence="2 3" key="1">
    <citation type="journal article" date="2014" name="Nat. Commun.">
        <title>Multiple recent horizontal transfers of a large genomic region in cheese making fungi.</title>
        <authorList>
            <person name="Cheeseman K."/>
            <person name="Ropars J."/>
            <person name="Renault P."/>
            <person name="Dupont J."/>
            <person name="Gouzy J."/>
            <person name="Branca A."/>
            <person name="Abraham A.L."/>
            <person name="Ceppi M."/>
            <person name="Conseiller E."/>
            <person name="Debuchy R."/>
            <person name="Malagnac F."/>
            <person name="Goarin A."/>
            <person name="Silar P."/>
            <person name="Lacoste S."/>
            <person name="Sallet E."/>
            <person name="Bensimon A."/>
            <person name="Giraud T."/>
            <person name="Brygoo Y."/>
        </authorList>
    </citation>
    <scope>NUCLEOTIDE SEQUENCE [LARGE SCALE GENOMIC DNA]</scope>
    <source>
        <strain evidence="3">FM 013</strain>
    </source>
</reference>
<keyword evidence="3" id="KW-1185">Reference proteome</keyword>
<dbReference type="PANTHER" id="PTHR43355">
    <property type="entry name" value="FLAVIN REDUCTASE (NADPH)"/>
    <property type="match status" value="1"/>
</dbReference>
<dbReference type="SUPFAM" id="SSF51735">
    <property type="entry name" value="NAD(P)-binding Rossmann-fold domains"/>
    <property type="match status" value="1"/>
</dbReference>
<dbReference type="Gene3D" id="3.40.50.720">
    <property type="entry name" value="NAD(P)-binding Rossmann-like Domain"/>
    <property type="match status" value="1"/>
</dbReference>
<gene>
    <name evidence="2" type="ORF">PCAMFM013_S015g000133</name>
</gene>
<name>A0A0G4PH22_PENC3</name>
<dbReference type="InterPro" id="IPR036291">
    <property type="entry name" value="NAD(P)-bd_dom_sf"/>
</dbReference>
<dbReference type="PANTHER" id="PTHR43355:SF2">
    <property type="entry name" value="FLAVIN REDUCTASE (NADPH)"/>
    <property type="match status" value="1"/>
</dbReference>
<organism evidence="2 3">
    <name type="scientific">Penicillium camemberti (strain FM 013)</name>
    <dbReference type="NCBI Taxonomy" id="1429867"/>
    <lineage>
        <taxon>Eukaryota</taxon>
        <taxon>Fungi</taxon>
        <taxon>Dikarya</taxon>
        <taxon>Ascomycota</taxon>
        <taxon>Pezizomycotina</taxon>
        <taxon>Eurotiomycetes</taxon>
        <taxon>Eurotiomycetidae</taxon>
        <taxon>Eurotiales</taxon>
        <taxon>Aspergillaceae</taxon>
        <taxon>Penicillium</taxon>
    </lineage>
</organism>
<evidence type="ECO:0000313" key="3">
    <source>
        <dbReference type="Proteomes" id="UP000053732"/>
    </source>
</evidence>
<accession>A0A0G4PH22</accession>
<dbReference type="STRING" id="1429867.A0A0G4PH22"/>
<dbReference type="Proteomes" id="UP000053732">
    <property type="component" value="Unassembled WGS sequence"/>
</dbReference>
<protein>
    <submittedName>
        <fullName evidence="2">Str. FM013</fullName>
    </submittedName>
</protein>
<evidence type="ECO:0000256" key="1">
    <source>
        <dbReference type="ARBA" id="ARBA00038376"/>
    </source>
</evidence>
<dbReference type="GO" id="GO:0042602">
    <property type="term" value="F:riboflavin reductase (NADPH) activity"/>
    <property type="evidence" value="ECO:0007669"/>
    <property type="project" value="TreeGrafter"/>
</dbReference>
<evidence type="ECO:0000313" key="2">
    <source>
        <dbReference type="EMBL" id="CRL25547.1"/>
    </source>
</evidence>
<dbReference type="AlphaFoldDB" id="A0A0G4PH22"/>
<dbReference type="GO" id="GO:0004074">
    <property type="term" value="F:biliverdin reductase [NAD(P)H] activity"/>
    <property type="evidence" value="ECO:0007669"/>
    <property type="project" value="TreeGrafter"/>
</dbReference>
<comment type="similarity">
    <text evidence="1">Belongs to the avfA family.</text>
</comment>